<sequence length="104" mass="11737">MNSSLSAEKLVRASDLGPTFVDGFEDPENLAKTAGFVDTTVKDVTPQFKQTCVGWIEAMQFFGQDLKAELNREDYEEEMKNKTDMLLGIEEGLLRRSLVVCRKD</sequence>
<gene>
    <name evidence="1" type="ORF">METZ01_LOCUS243181</name>
</gene>
<organism evidence="1">
    <name type="scientific">marine metagenome</name>
    <dbReference type="NCBI Taxonomy" id="408172"/>
    <lineage>
        <taxon>unclassified sequences</taxon>
        <taxon>metagenomes</taxon>
        <taxon>ecological metagenomes</taxon>
    </lineage>
</organism>
<protein>
    <submittedName>
        <fullName evidence="1">Uncharacterized protein</fullName>
    </submittedName>
</protein>
<proteinExistence type="predicted"/>
<dbReference type="AlphaFoldDB" id="A0A382HTU5"/>
<dbReference type="InterPro" id="IPR029063">
    <property type="entry name" value="SAM-dependent_MTases_sf"/>
</dbReference>
<accession>A0A382HTU5</accession>
<reference evidence="1" key="1">
    <citation type="submission" date="2018-05" db="EMBL/GenBank/DDBJ databases">
        <authorList>
            <person name="Lanie J.A."/>
            <person name="Ng W.-L."/>
            <person name="Kazmierczak K.M."/>
            <person name="Andrzejewski T.M."/>
            <person name="Davidsen T.M."/>
            <person name="Wayne K.J."/>
            <person name="Tettelin H."/>
            <person name="Glass J.I."/>
            <person name="Rusch D."/>
            <person name="Podicherti R."/>
            <person name="Tsui H.-C.T."/>
            <person name="Winkler M.E."/>
        </authorList>
    </citation>
    <scope>NUCLEOTIDE SEQUENCE</scope>
</reference>
<evidence type="ECO:0000313" key="1">
    <source>
        <dbReference type="EMBL" id="SVB90327.1"/>
    </source>
</evidence>
<dbReference type="Gene3D" id="3.40.50.150">
    <property type="entry name" value="Vaccinia Virus protein VP39"/>
    <property type="match status" value="1"/>
</dbReference>
<dbReference type="EMBL" id="UINC01063080">
    <property type="protein sequence ID" value="SVB90327.1"/>
    <property type="molecule type" value="Genomic_DNA"/>
</dbReference>
<name>A0A382HTU5_9ZZZZ</name>